<protein>
    <submittedName>
        <fullName evidence="3">Uncharacterized protein</fullName>
    </submittedName>
</protein>
<accession>A0A3B1CR30</accession>
<feature type="region of interest" description="Disordered" evidence="1">
    <location>
        <begin position="206"/>
        <end position="272"/>
    </location>
</feature>
<name>A0A3B1CR30_9ZZZZ</name>
<keyword evidence="2" id="KW-1133">Transmembrane helix</keyword>
<gene>
    <name evidence="3" type="ORF">MNBD_NITROSPINAE03-1800</name>
</gene>
<evidence type="ECO:0000256" key="1">
    <source>
        <dbReference type="SAM" id="MobiDB-lite"/>
    </source>
</evidence>
<evidence type="ECO:0000313" key="3">
    <source>
        <dbReference type="EMBL" id="VAX19147.1"/>
    </source>
</evidence>
<feature type="compositionally biased region" description="Basic and acidic residues" evidence="1">
    <location>
        <begin position="1"/>
        <end position="13"/>
    </location>
</feature>
<feature type="region of interest" description="Disordered" evidence="1">
    <location>
        <begin position="1"/>
        <end position="82"/>
    </location>
</feature>
<dbReference type="AlphaFoldDB" id="A0A3B1CR30"/>
<keyword evidence="2" id="KW-0812">Transmembrane</keyword>
<feature type="compositionally biased region" description="Acidic residues" evidence="1">
    <location>
        <begin position="214"/>
        <end position="240"/>
    </location>
</feature>
<dbReference type="EMBL" id="UOGB01000135">
    <property type="protein sequence ID" value="VAX19147.1"/>
    <property type="molecule type" value="Genomic_DNA"/>
</dbReference>
<feature type="compositionally biased region" description="Pro residues" evidence="1">
    <location>
        <begin position="20"/>
        <end position="38"/>
    </location>
</feature>
<reference evidence="3" key="1">
    <citation type="submission" date="2018-06" db="EMBL/GenBank/DDBJ databases">
        <authorList>
            <person name="Zhirakovskaya E."/>
        </authorList>
    </citation>
    <scope>NUCLEOTIDE SEQUENCE</scope>
</reference>
<keyword evidence="2" id="KW-0472">Membrane</keyword>
<sequence length="272" mass="29079">MTQESKDTQKEEPADSQIKPPMPDVPAETNPPPFPPSEPKPEEAPASPSAQMKMAGEIESGGTPYNYDGELEEDRASGQPPPAVNHFSFTRVAALTAVGALILITVVGWRIIENVSIKIDGINSNVEKLADRFLVESRLARKTGKAVVRAELQKSLMSLERLMATGDPLIKAEAIKLQNEIMEVMALIGAGAGVVVKKQIDIPDQAGSAPALEPEPELTLEPEPELTLEPEPELTVDIEESSGGGGESEPDSPENVKQDEVEAAYEQAGQSP</sequence>
<evidence type="ECO:0000256" key="2">
    <source>
        <dbReference type="SAM" id="Phobius"/>
    </source>
</evidence>
<proteinExistence type="predicted"/>
<organism evidence="3">
    <name type="scientific">hydrothermal vent metagenome</name>
    <dbReference type="NCBI Taxonomy" id="652676"/>
    <lineage>
        <taxon>unclassified sequences</taxon>
        <taxon>metagenomes</taxon>
        <taxon>ecological metagenomes</taxon>
    </lineage>
</organism>
<feature type="transmembrane region" description="Helical" evidence="2">
    <location>
        <begin position="92"/>
        <end position="112"/>
    </location>
</feature>